<feature type="transmembrane region" description="Helical" evidence="1">
    <location>
        <begin position="20"/>
        <end position="37"/>
    </location>
</feature>
<evidence type="ECO:0000313" key="3">
    <source>
        <dbReference type="Proteomes" id="UP000183613"/>
    </source>
</evidence>
<organism evidence="2 3">
    <name type="scientific">Pseudomonas deceptionensis</name>
    <dbReference type="NCBI Taxonomy" id="882211"/>
    <lineage>
        <taxon>Bacteria</taxon>
        <taxon>Pseudomonadati</taxon>
        <taxon>Pseudomonadota</taxon>
        <taxon>Gammaproteobacteria</taxon>
        <taxon>Pseudomonadales</taxon>
        <taxon>Pseudomonadaceae</taxon>
        <taxon>Pseudomonas</taxon>
    </lineage>
</organism>
<reference evidence="2" key="1">
    <citation type="submission" date="2016-10" db="EMBL/GenBank/DDBJ databases">
        <authorList>
            <person name="Varghese N."/>
            <person name="Submissions S."/>
        </authorList>
    </citation>
    <scope>NUCLEOTIDE SEQUENCE [LARGE SCALE GENOMIC DNA]</scope>
    <source>
        <strain evidence="2">LMG 25555</strain>
    </source>
</reference>
<sequence>MRDLLPLTVGQVGRQPNDHAGWALIKILFGGALGRFVRISRTP</sequence>
<evidence type="ECO:0000256" key="1">
    <source>
        <dbReference type="SAM" id="Phobius"/>
    </source>
</evidence>
<comment type="caution">
    <text evidence="2">The sequence shown here is derived from an EMBL/GenBank/DDBJ whole genome shotgun (WGS) entry which is preliminary data.</text>
</comment>
<gene>
    <name evidence="2" type="ORF">SAMN04489800_1259</name>
</gene>
<proteinExistence type="predicted"/>
<dbReference type="AlphaFoldDB" id="A0A1H5JVT1"/>
<keyword evidence="3" id="KW-1185">Reference proteome</keyword>
<protein>
    <submittedName>
        <fullName evidence="2">Uncharacterized protein</fullName>
    </submittedName>
</protein>
<keyword evidence="1" id="KW-1133">Transmembrane helix</keyword>
<keyword evidence="1" id="KW-0472">Membrane</keyword>
<name>A0A1H5JVT1_PSEDM</name>
<keyword evidence="1" id="KW-0812">Transmembrane</keyword>
<dbReference type="EMBL" id="FNUD01000002">
    <property type="protein sequence ID" value="SEE56693.1"/>
    <property type="molecule type" value="Genomic_DNA"/>
</dbReference>
<accession>A0A1H5JVT1</accession>
<dbReference type="Proteomes" id="UP000183613">
    <property type="component" value="Unassembled WGS sequence"/>
</dbReference>
<evidence type="ECO:0000313" key="2">
    <source>
        <dbReference type="EMBL" id="SEE56693.1"/>
    </source>
</evidence>